<sequence>MVYKNVDVSSGMVNGVIGKYVTSSDNVLVLKTADNELLPLPKMRQKILLNFDSIQLYRIQFPVVDATAQTIHKAQGMTLDRCHVSIDQNIFCEGQAYVALSRVRKSTDLHLRHFDKNVVRVDQRVIKLLTHIRKYNSMKNIKFTNCTKGNQTTNSSNPILIPKKTNKITDDSHNLDYKEIIKLFTKSKDLSLKNFETDDYQLSYQTKQKAIFKFFSSNEGLVSSIFVNLKEMNKQIFECDLTVDENVALRLHPVFRREYSAIKTSADGNCLFNMISICLFGHNEYSTFFRFLTITVLIKYKDYYSDILK</sequence>
<dbReference type="Proteomes" id="UP000663879">
    <property type="component" value="Unassembled WGS sequence"/>
</dbReference>
<dbReference type="AlphaFoldDB" id="A0A814RN09"/>
<name>A0A814RN09_9BILA</name>
<reference evidence="2" key="1">
    <citation type="submission" date="2021-02" db="EMBL/GenBank/DDBJ databases">
        <authorList>
            <person name="Nowell W R."/>
        </authorList>
    </citation>
    <scope>NUCLEOTIDE SEQUENCE</scope>
    <source>
        <strain evidence="2">Ploen Becks lab</strain>
    </source>
</reference>
<evidence type="ECO:0000259" key="1">
    <source>
        <dbReference type="PROSITE" id="PS50802"/>
    </source>
</evidence>
<proteinExistence type="predicted"/>
<dbReference type="PROSITE" id="PS50802">
    <property type="entry name" value="OTU"/>
    <property type="match status" value="1"/>
</dbReference>
<dbReference type="PANTHER" id="PTHR47642">
    <property type="entry name" value="ATP-DEPENDENT DNA HELICASE"/>
    <property type="match status" value="1"/>
</dbReference>
<gene>
    <name evidence="2" type="ORF">OXX778_LOCUS22615</name>
</gene>
<dbReference type="SUPFAM" id="SSF52540">
    <property type="entry name" value="P-loop containing nucleoside triphosphate hydrolases"/>
    <property type="match status" value="1"/>
</dbReference>
<accession>A0A814RN09</accession>
<dbReference type="OrthoDB" id="10046327at2759"/>
<dbReference type="InterPro" id="IPR027417">
    <property type="entry name" value="P-loop_NTPase"/>
</dbReference>
<evidence type="ECO:0000313" key="3">
    <source>
        <dbReference type="Proteomes" id="UP000663879"/>
    </source>
</evidence>
<dbReference type="InterPro" id="IPR003323">
    <property type="entry name" value="OTU_dom"/>
</dbReference>
<feature type="domain" description="OTU" evidence="1">
    <location>
        <begin position="259"/>
        <end position="309"/>
    </location>
</feature>
<dbReference type="CDD" id="cd18809">
    <property type="entry name" value="SF1_C_RecD"/>
    <property type="match status" value="1"/>
</dbReference>
<organism evidence="2 3">
    <name type="scientific">Brachionus calyciflorus</name>
    <dbReference type="NCBI Taxonomy" id="104777"/>
    <lineage>
        <taxon>Eukaryota</taxon>
        <taxon>Metazoa</taxon>
        <taxon>Spiralia</taxon>
        <taxon>Gnathifera</taxon>
        <taxon>Rotifera</taxon>
        <taxon>Eurotatoria</taxon>
        <taxon>Monogononta</taxon>
        <taxon>Pseudotrocha</taxon>
        <taxon>Ploima</taxon>
        <taxon>Brachionidae</taxon>
        <taxon>Brachionus</taxon>
    </lineage>
</organism>
<evidence type="ECO:0000313" key="2">
    <source>
        <dbReference type="EMBL" id="CAF1134317.1"/>
    </source>
</evidence>
<keyword evidence="3" id="KW-1185">Reference proteome</keyword>
<protein>
    <recommendedName>
        <fullName evidence="1">OTU domain-containing protein</fullName>
    </recommendedName>
</protein>
<comment type="caution">
    <text evidence="2">The sequence shown here is derived from an EMBL/GenBank/DDBJ whole genome shotgun (WGS) entry which is preliminary data.</text>
</comment>
<dbReference type="InterPro" id="IPR051055">
    <property type="entry name" value="PIF1_helicase"/>
</dbReference>
<dbReference type="EMBL" id="CAJNOC010009904">
    <property type="protein sequence ID" value="CAF1134317.1"/>
    <property type="molecule type" value="Genomic_DNA"/>
</dbReference>